<reference evidence="1 2" key="1">
    <citation type="submission" date="2016-04" db="EMBL/GenBank/DDBJ databases">
        <authorList>
            <person name="Evans L.H."/>
            <person name="Alamgir A."/>
            <person name="Owens N."/>
            <person name="Weber N.D."/>
            <person name="Virtaneva K."/>
            <person name="Barbian K."/>
            <person name="Babar A."/>
            <person name="Rosenke K."/>
        </authorList>
    </citation>
    <scope>NUCLEOTIDE SEQUENCE [LARGE SCALE GENOMIC DNA]</scope>
    <source>
        <strain evidence="1">NIES-2108</strain>
    </source>
</reference>
<organism evidence="1 2">
    <name type="scientific">Nostoc punctiforme NIES-2108</name>
    <dbReference type="NCBI Taxonomy" id="1356359"/>
    <lineage>
        <taxon>Bacteria</taxon>
        <taxon>Bacillati</taxon>
        <taxon>Cyanobacteriota</taxon>
        <taxon>Cyanophyceae</taxon>
        <taxon>Nostocales</taxon>
        <taxon>Nostocaceae</taxon>
        <taxon>Nostoc</taxon>
    </lineage>
</organism>
<dbReference type="Proteomes" id="UP000252085">
    <property type="component" value="Unassembled WGS sequence"/>
</dbReference>
<sequence length="199" mass="22273">MTHSTYIQQAPSSFKLNQTLVADAPRRDEQALAQAELYSHLESQAEAVAPTQDPLTSRDRRIIGEIIEVQPESIRTIWIECGITVWVQLVASGRLPFDRNWFATRVAEVKATLPETPRERNERLSDELEKACAIFGLYHGEIDWLGFSTKLYQDGHFVGFVGCDQQGWYARPRQYGVNRVAGSAKDVIALLGVRAAVAA</sequence>
<name>A0A367RZK1_NOSPU</name>
<gene>
    <name evidence="1" type="ORF">A6769_38825</name>
</gene>
<comment type="caution">
    <text evidence="1">The sequence shown here is derived from an EMBL/GenBank/DDBJ whole genome shotgun (WGS) entry which is preliminary data.</text>
</comment>
<evidence type="ECO:0000313" key="1">
    <source>
        <dbReference type="EMBL" id="RCJ41140.1"/>
    </source>
</evidence>
<dbReference type="EMBL" id="LXQE01000033">
    <property type="protein sequence ID" value="RCJ41140.1"/>
    <property type="molecule type" value="Genomic_DNA"/>
</dbReference>
<proteinExistence type="predicted"/>
<protein>
    <submittedName>
        <fullName evidence="1">Uncharacterized protein</fullName>
    </submittedName>
</protein>
<evidence type="ECO:0000313" key="2">
    <source>
        <dbReference type="Proteomes" id="UP000252085"/>
    </source>
</evidence>
<accession>A0A367RZK1</accession>
<dbReference type="AlphaFoldDB" id="A0A367RZK1"/>